<protein>
    <submittedName>
        <fullName evidence="13">CopD family protein</fullName>
    </submittedName>
</protein>
<feature type="compositionally biased region" description="Low complexity" evidence="9">
    <location>
        <begin position="128"/>
        <end position="148"/>
    </location>
</feature>
<dbReference type="Pfam" id="PF05425">
    <property type="entry name" value="CopD"/>
    <property type="match status" value="1"/>
</dbReference>
<feature type="transmembrane region" description="Helical" evidence="10">
    <location>
        <begin position="181"/>
        <end position="201"/>
    </location>
</feature>
<reference evidence="13 14" key="1">
    <citation type="submission" date="2024-10" db="EMBL/GenBank/DDBJ databases">
        <title>The Natural Products Discovery Center: Release of the First 8490 Sequenced Strains for Exploring Actinobacteria Biosynthetic Diversity.</title>
        <authorList>
            <person name="Kalkreuter E."/>
            <person name="Kautsar S.A."/>
            <person name="Yang D."/>
            <person name="Bader C.D."/>
            <person name="Teijaro C.N."/>
            <person name="Fluegel L."/>
            <person name="Davis C.M."/>
            <person name="Simpson J.R."/>
            <person name="Lauterbach L."/>
            <person name="Steele A.D."/>
            <person name="Gui C."/>
            <person name="Meng S."/>
            <person name="Li G."/>
            <person name="Viehrig K."/>
            <person name="Ye F."/>
            <person name="Su P."/>
            <person name="Kiefer A.F."/>
            <person name="Nichols A."/>
            <person name="Cepeda A.J."/>
            <person name="Yan W."/>
            <person name="Fan B."/>
            <person name="Jiang Y."/>
            <person name="Adhikari A."/>
            <person name="Zheng C.-J."/>
            <person name="Schuster L."/>
            <person name="Cowan T.M."/>
            <person name="Smanski M.J."/>
            <person name="Chevrette M.G."/>
            <person name="De Carvalho L.P.S."/>
            <person name="Shen B."/>
        </authorList>
    </citation>
    <scope>NUCLEOTIDE SEQUENCE [LARGE SCALE GENOMIC DNA]</scope>
    <source>
        <strain evidence="13 14">NPDC019481</strain>
    </source>
</reference>
<feature type="domain" description="CopC" evidence="11">
    <location>
        <begin position="29"/>
        <end position="122"/>
    </location>
</feature>
<comment type="subcellular location">
    <subcellularLocation>
        <location evidence="1">Cell membrane</location>
        <topology evidence="1">Multi-pass membrane protein</topology>
    </subcellularLocation>
</comment>
<evidence type="ECO:0000256" key="7">
    <source>
        <dbReference type="ARBA" id="ARBA00023008"/>
    </source>
</evidence>
<accession>A0ABW7XSH2</accession>
<gene>
    <name evidence="13" type="ORF">ACH47X_26595</name>
</gene>
<proteinExistence type="predicted"/>
<keyword evidence="4" id="KW-0479">Metal-binding</keyword>
<feature type="region of interest" description="Disordered" evidence="9">
    <location>
        <begin position="128"/>
        <end position="158"/>
    </location>
</feature>
<evidence type="ECO:0000256" key="2">
    <source>
        <dbReference type="ARBA" id="ARBA00022475"/>
    </source>
</evidence>
<sequence>MRRTLDRTAAGLLAVLLVALWWAPPAAAHTRLESTAPAAGSTAQAPVAEVTLRFTLPVSLLGDGVVIEGPDGAVPADVAAAGDGLVLVATPAAALPAGRYTVTWTAAAQDGHPLEGTFGFAVAAAEPTATPSATPSSAPSPTSSGHDMSGMDHDMGHDAADMDSPATDAAAAVTRLGGAGALWGALVAGGGLAFAALVLRGRDEADVPAVLRLVRWSGGVLLAGLVVRVLAGSVLVAHGDLAAAVSPAAIGDSLTGTTRWDVGLQAAGGVAVAAGAWRSLPGSWAAVVGTGLAGAGQVLAGHSNTVEPRWLVVIADVAHLAAAATWVGGVVTLALLLRARRRDRRDLDAALLGARFSVVAAVAAAVVGVAGVALAVGILDHPAQLWESEWGLFLLAKVALVVLVAAFGAHNHFQVVPRLTARRRGVVRHAGRSATAGGVLRRSTGRETALMVVIVVLTAWLVTASAGH</sequence>
<feature type="domain" description="Copper resistance protein D" evidence="12">
    <location>
        <begin position="354"/>
        <end position="461"/>
    </location>
</feature>
<evidence type="ECO:0000256" key="5">
    <source>
        <dbReference type="ARBA" id="ARBA00022729"/>
    </source>
</evidence>
<evidence type="ECO:0000256" key="6">
    <source>
        <dbReference type="ARBA" id="ARBA00022989"/>
    </source>
</evidence>
<feature type="compositionally biased region" description="Basic and acidic residues" evidence="9">
    <location>
        <begin position="149"/>
        <end position="158"/>
    </location>
</feature>
<dbReference type="Gene3D" id="2.60.40.1220">
    <property type="match status" value="1"/>
</dbReference>
<keyword evidence="3 10" id="KW-0812">Transmembrane</keyword>
<dbReference type="InterPro" id="IPR032694">
    <property type="entry name" value="CopC/D"/>
</dbReference>
<dbReference type="RefSeq" id="WP_397408418.1">
    <property type="nucleotide sequence ID" value="NZ_JBIRYI010000029.1"/>
</dbReference>
<dbReference type="EMBL" id="JBIRYI010000029">
    <property type="protein sequence ID" value="MFI2490509.1"/>
    <property type="molecule type" value="Genomic_DNA"/>
</dbReference>
<evidence type="ECO:0000313" key="13">
    <source>
        <dbReference type="EMBL" id="MFI2490509.1"/>
    </source>
</evidence>
<organism evidence="13 14">
    <name type="scientific">Promicromonospora kroppenstedtii</name>
    <dbReference type="NCBI Taxonomy" id="440482"/>
    <lineage>
        <taxon>Bacteria</taxon>
        <taxon>Bacillati</taxon>
        <taxon>Actinomycetota</taxon>
        <taxon>Actinomycetes</taxon>
        <taxon>Micrococcales</taxon>
        <taxon>Promicromonosporaceae</taxon>
        <taxon>Promicromonospora</taxon>
    </lineage>
</organism>
<feature type="transmembrane region" description="Helical" evidence="10">
    <location>
        <begin position="390"/>
        <end position="409"/>
    </location>
</feature>
<feature type="transmembrane region" description="Helical" evidence="10">
    <location>
        <begin position="213"/>
        <end position="237"/>
    </location>
</feature>
<feature type="transmembrane region" description="Helical" evidence="10">
    <location>
        <begin position="358"/>
        <end position="378"/>
    </location>
</feature>
<evidence type="ECO:0000256" key="10">
    <source>
        <dbReference type="SAM" id="Phobius"/>
    </source>
</evidence>
<evidence type="ECO:0000259" key="11">
    <source>
        <dbReference type="Pfam" id="PF04234"/>
    </source>
</evidence>
<dbReference type="InterPro" id="IPR014755">
    <property type="entry name" value="Cu-Rt/internalin_Ig-like"/>
</dbReference>
<evidence type="ECO:0000256" key="9">
    <source>
        <dbReference type="SAM" id="MobiDB-lite"/>
    </source>
</evidence>
<keyword evidence="6 10" id="KW-1133">Transmembrane helix</keyword>
<keyword evidence="14" id="KW-1185">Reference proteome</keyword>
<comment type="caution">
    <text evidence="13">The sequence shown here is derived from an EMBL/GenBank/DDBJ whole genome shotgun (WGS) entry which is preliminary data.</text>
</comment>
<evidence type="ECO:0000259" key="12">
    <source>
        <dbReference type="Pfam" id="PF05425"/>
    </source>
</evidence>
<dbReference type="PANTHER" id="PTHR34820">
    <property type="entry name" value="INNER MEMBRANE PROTEIN YEBZ"/>
    <property type="match status" value="1"/>
</dbReference>
<evidence type="ECO:0000256" key="8">
    <source>
        <dbReference type="ARBA" id="ARBA00023136"/>
    </source>
</evidence>
<dbReference type="InterPro" id="IPR007348">
    <property type="entry name" value="CopC_dom"/>
</dbReference>
<keyword evidence="5" id="KW-0732">Signal</keyword>
<evidence type="ECO:0000256" key="1">
    <source>
        <dbReference type="ARBA" id="ARBA00004651"/>
    </source>
</evidence>
<dbReference type="Pfam" id="PF04234">
    <property type="entry name" value="CopC"/>
    <property type="match status" value="1"/>
</dbReference>
<dbReference type="InterPro" id="IPR014756">
    <property type="entry name" value="Ig_E-set"/>
</dbReference>
<feature type="transmembrane region" description="Helical" evidence="10">
    <location>
        <begin position="310"/>
        <end position="337"/>
    </location>
</feature>
<name>A0ABW7XSH2_9MICO</name>
<keyword evidence="7" id="KW-0186">Copper</keyword>
<dbReference type="PANTHER" id="PTHR34820:SF4">
    <property type="entry name" value="INNER MEMBRANE PROTEIN YEBZ"/>
    <property type="match status" value="1"/>
</dbReference>
<feature type="transmembrane region" description="Helical" evidence="10">
    <location>
        <begin position="449"/>
        <end position="467"/>
    </location>
</feature>
<dbReference type="InterPro" id="IPR008457">
    <property type="entry name" value="Cu-R_CopD_dom"/>
</dbReference>
<evidence type="ECO:0000313" key="14">
    <source>
        <dbReference type="Proteomes" id="UP001611580"/>
    </source>
</evidence>
<dbReference type="Proteomes" id="UP001611580">
    <property type="component" value="Unassembled WGS sequence"/>
</dbReference>
<evidence type="ECO:0000256" key="4">
    <source>
        <dbReference type="ARBA" id="ARBA00022723"/>
    </source>
</evidence>
<dbReference type="SUPFAM" id="SSF81296">
    <property type="entry name" value="E set domains"/>
    <property type="match status" value="1"/>
</dbReference>
<keyword evidence="2" id="KW-1003">Cell membrane</keyword>
<keyword evidence="8 10" id="KW-0472">Membrane</keyword>
<evidence type="ECO:0000256" key="3">
    <source>
        <dbReference type="ARBA" id="ARBA00022692"/>
    </source>
</evidence>